<dbReference type="EMBL" id="JAHWQX010000004">
    <property type="protein sequence ID" value="MBW3098649.1"/>
    <property type="molecule type" value="Genomic_DNA"/>
</dbReference>
<dbReference type="Proteomes" id="UP001430804">
    <property type="component" value="Unassembled WGS sequence"/>
</dbReference>
<name>A0ABS6WRP5_9HYPH</name>
<protein>
    <submittedName>
        <fullName evidence="1">DUF1254 domain-containing protein</fullName>
    </submittedName>
</protein>
<dbReference type="InterPro" id="IPR014456">
    <property type="entry name" value="UCP010244_IM"/>
</dbReference>
<evidence type="ECO:0000313" key="2">
    <source>
        <dbReference type="Proteomes" id="UP001430804"/>
    </source>
</evidence>
<reference evidence="1" key="1">
    <citation type="submission" date="2021-07" db="EMBL/GenBank/DDBJ databases">
        <title>Pseudohoeflea marina sp. nov. a polyhydroxyalcanoate-producing bacterium.</title>
        <authorList>
            <person name="Zheng W."/>
            <person name="Yu S."/>
            <person name="Huang Y."/>
        </authorList>
    </citation>
    <scope>NUCLEOTIDE SEQUENCE</scope>
    <source>
        <strain evidence="1">DP4N28-3</strain>
    </source>
</reference>
<dbReference type="PIRSF" id="PIRSF010244">
    <property type="entry name" value="UCP010244_imp"/>
    <property type="match status" value="1"/>
</dbReference>
<gene>
    <name evidence="1" type="ORF">KY465_15295</name>
</gene>
<comment type="caution">
    <text evidence="1">The sequence shown here is derived from an EMBL/GenBank/DDBJ whole genome shotgun (WGS) entry which is preliminary data.</text>
</comment>
<keyword evidence="2" id="KW-1185">Reference proteome</keyword>
<organism evidence="1 2">
    <name type="scientific">Pseudohoeflea coraliihabitans</name>
    <dbReference type="NCBI Taxonomy" id="2860393"/>
    <lineage>
        <taxon>Bacteria</taxon>
        <taxon>Pseudomonadati</taxon>
        <taxon>Pseudomonadota</taxon>
        <taxon>Alphaproteobacteria</taxon>
        <taxon>Hyphomicrobiales</taxon>
        <taxon>Rhizobiaceae</taxon>
        <taxon>Pseudohoeflea</taxon>
    </lineage>
</organism>
<sequence>MRSLLLALFTGVVGGALLHIIIILALPSWTGSDAFSRVVALGETQQFFTLANEANVTGLFNDDPHLRSAVCRFDLQEAPLRITARGVVALWTLAIYDRHSDEVYSMNDRAAIGDGVDMILGTTAQMLKLRRNMPEALQRSIFVELENPEGFVVLRTIVPDPSSERQARGFLSEARCQPLALG</sequence>
<evidence type="ECO:0000313" key="1">
    <source>
        <dbReference type="EMBL" id="MBW3098649.1"/>
    </source>
</evidence>
<accession>A0ABS6WRP5</accession>
<proteinExistence type="predicted"/>